<comment type="caution">
    <text evidence="1">The sequence shown here is derived from an EMBL/GenBank/DDBJ whole genome shotgun (WGS) entry which is preliminary data.</text>
</comment>
<dbReference type="EMBL" id="MNCJ02000324">
    <property type="protein sequence ID" value="KAF5790720.1"/>
    <property type="molecule type" value="Genomic_DNA"/>
</dbReference>
<sequence length="72" mass="7827">MRISSAALEVVSNTLEDALTSNNVMQPRSQRCRNGFQDCSERSATTVFLDNCSDAAISTNAFSYLPCKSCKA</sequence>
<evidence type="ECO:0000313" key="1">
    <source>
        <dbReference type="EMBL" id="KAF5790720.1"/>
    </source>
</evidence>
<evidence type="ECO:0000313" key="2">
    <source>
        <dbReference type="Proteomes" id="UP000215914"/>
    </source>
</evidence>
<proteinExistence type="predicted"/>
<reference evidence="1" key="1">
    <citation type="journal article" date="2017" name="Nature">
        <title>The sunflower genome provides insights into oil metabolism, flowering and Asterid evolution.</title>
        <authorList>
            <person name="Badouin H."/>
            <person name="Gouzy J."/>
            <person name="Grassa C.J."/>
            <person name="Murat F."/>
            <person name="Staton S.E."/>
            <person name="Cottret L."/>
            <person name="Lelandais-Briere C."/>
            <person name="Owens G.L."/>
            <person name="Carrere S."/>
            <person name="Mayjonade B."/>
            <person name="Legrand L."/>
            <person name="Gill N."/>
            <person name="Kane N.C."/>
            <person name="Bowers J.E."/>
            <person name="Hubner S."/>
            <person name="Bellec A."/>
            <person name="Berard A."/>
            <person name="Berges H."/>
            <person name="Blanchet N."/>
            <person name="Boniface M.C."/>
            <person name="Brunel D."/>
            <person name="Catrice O."/>
            <person name="Chaidir N."/>
            <person name="Claudel C."/>
            <person name="Donnadieu C."/>
            <person name="Faraut T."/>
            <person name="Fievet G."/>
            <person name="Helmstetter N."/>
            <person name="King M."/>
            <person name="Knapp S.J."/>
            <person name="Lai Z."/>
            <person name="Le Paslier M.C."/>
            <person name="Lippi Y."/>
            <person name="Lorenzon L."/>
            <person name="Mandel J.R."/>
            <person name="Marage G."/>
            <person name="Marchand G."/>
            <person name="Marquand E."/>
            <person name="Bret-Mestries E."/>
            <person name="Morien E."/>
            <person name="Nambeesan S."/>
            <person name="Nguyen T."/>
            <person name="Pegot-Espagnet P."/>
            <person name="Pouilly N."/>
            <person name="Raftis F."/>
            <person name="Sallet E."/>
            <person name="Schiex T."/>
            <person name="Thomas J."/>
            <person name="Vandecasteele C."/>
            <person name="Vares D."/>
            <person name="Vear F."/>
            <person name="Vautrin S."/>
            <person name="Crespi M."/>
            <person name="Mangin B."/>
            <person name="Burke J.M."/>
            <person name="Salse J."/>
            <person name="Munos S."/>
            <person name="Vincourt P."/>
            <person name="Rieseberg L.H."/>
            <person name="Langlade N.B."/>
        </authorList>
    </citation>
    <scope>NUCLEOTIDE SEQUENCE</scope>
    <source>
        <tissue evidence="1">Leaves</tissue>
    </source>
</reference>
<organism evidence="1 2">
    <name type="scientific">Helianthus annuus</name>
    <name type="common">Common sunflower</name>
    <dbReference type="NCBI Taxonomy" id="4232"/>
    <lineage>
        <taxon>Eukaryota</taxon>
        <taxon>Viridiplantae</taxon>
        <taxon>Streptophyta</taxon>
        <taxon>Embryophyta</taxon>
        <taxon>Tracheophyta</taxon>
        <taxon>Spermatophyta</taxon>
        <taxon>Magnoliopsida</taxon>
        <taxon>eudicotyledons</taxon>
        <taxon>Gunneridae</taxon>
        <taxon>Pentapetalae</taxon>
        <taxon>asterids</taxon>
        <taxon>campanulids</taxon>
        <taxon>Asterales</taxon>
        <taxon>Asteraceae</taxon>
        <taxon>Asteroideae</taxon>
        <taxon>Heliantheae alliance</taxon>
        <taxon>Heliantheae</taxon>
        <taxon>Helianthus</taxon>
    </lineage>
</organism>
<gene>
    <name evidence="1" type="ORF">HanXRQr2_Chr09g0386491</name>
</gene>
<protein>
    <submittedName>
        <fullName evidence="1">Uncharacterized protein</fullName>
    </submittedName>
</protein>
<name>A0A9K3I6D7_HELAN</name>
<keyword evidence="2" id="KW-1185">Reference proteome</keyword>
<dbReference type="AlphaFoldDB" id="A0A9K3I6D7"/>
<reference evidence="1" key="2">
    <citation type="submission" date="2020-06" db="EMBL/GenBank/DDBJ databases">
        <title>Helianthus annuus Genome sequencing and assembly Release 2.</title>
        <authorList>
            <person name="Gouzy J."/>
            <person name="Langlade N."/>
            <person name="Munos S."/>
        </authorList>
    </citation>
    <scope>NUCLEOTIDE SEQUENCE</scope>
    <source>
        <tissue evidence="1">Leaves</tissue>
    </source>
</reference>
<dbReference type="Proteomes" id="UP000215914">
    <property type="component" value="Unassembled WGS sequence"/>
</dbReference>
<dbReference type="Gramene" id="mRNA:HanXRQr2_Chr09g0386491">
    <property type="protein sequence ID" value="CDS:HanXRQr2_Chr09g0386491.1"/>
    <property type="gene ID" value="HanXRQr2_Chr09g0386491"/>
</dbReference>
<accession>A0A9K3I6D7</accession>